<accession>A0A0W8FI75</accession>
<dbReference type="AlphaFoldDB" id="A0A0W8FI75"/>
<feature type="region of interest" description="Disordered" evidence="1">
    <location>
        <begin position="1"/>
        <end position="29"/>
    </location>
</feature>
<protein>
    <submittedName>
        <fullName evidence="2">Uncharacterized protein</fullName>
    </submittedName>
</protein>
<comment type="caution">
    <text evidence="2">The sequence shown here is derived from an EMBL/GenBank/DDBJ whole genome shotgun (WGS) entry which is preliminary data.</text>
</comment>
<dbReference type="EMBL" id="LNQE01001177">
    <property type="protein sequence ID" value="KUG20553.1"/>
    <property type="molecule type" value="Genomic_DNA"/>
</dbReference>
<organism evidence="2">
    <name type="scientific">hydrocarbon metagenome</name>
    <dbReference type="NCBI Taxonomy" id="938273"/>
    <lineage>
        <taxon>unclassified sequences</taxon>
        <taxon>metagenomes</taxon>
        <taxon>ecological metagenomes</taxon>
    </lineage>
</organism>
<name>A0A0W8FI75_9ZZZZ</name>
<evidence type="ECO:0000313" key="2">
    <source>
        <dbReference type="EMBL" id="KUG20553.1"/>
    </source>
</evidence>
<sequence>MSGRSGGAPKRQTLLNHGKKEHSGMAAPDAAERMMQRLELLIDCIEMHLSDTILADRILRNAIYKEFREAADAMADTCAMAGRTLSSSATDDYSNIDVPVIGVSWIRSWEEA</sequence>
<gene>
    <name evidence="2" type="ORF">ASZ90_009704</name>
</gene>
<proteinExistence type="predicted"/>
<reference evidence="2" key="1">
    <citation type="journal article" date="2015" name="Proc. Natl. Acad. Sci. U.S.A.">
        <title>Networks of energetic and metabolic interactions define dynamics in microbial communities.</title>
        <authorList>
            <person name="Embree M."/>
            <person name="Liu J.K."/>
            <person name="Al-Bassam M.M."/>
            <person name="Zengler K."/>
        </authorList>
    </citation>
    <scope>NUCLEOTIDE SEQUENCE</scope>
</reference>
<evidence type="ECO:0000256" key="1">
    <source>
        <dbReference type="SAM" id="MobiDB-lite"/>
    </source>
</evidence>